<evidence type="ECO:0000259" key="1">
    <source>
        <dbReference type="Pfam" id="PF00149"/>
    </source>
</evidence>
<organism evidence="2">
    <name type="scientific">hydrothermal vent metagenome</name>
    <dbReference type="NCBI Taxonomy" id="652676"/>
    <lineage>
        <taxon>unclassified sequences</taxon>
        <taxon>metagenomes</taxon>
        <taxon>ecological metagenomes</taxon>
    </lineage>
</organism>
<feature type="domain" description="Calcineurin-like phosphoesterase" evidence="1">
    <location>
        <begin position="17"/>
        <end position="94"/>
    </location>
</feature>
<dbReference type="GO" id="GO:0016791">
    <property type="term" value="F:phosphatase activity"/>
    <property type="evidence" value="ECO:0007669"/>
    <property type="project" value="TreeGrafter"/>
</dbReference>
<feature type="non-terminal residue" evidence="2">
    <location>
        <position position="112"/>
    </location>
</feature>
<protein>
    <recommendedName>
        <fullName evidence="1">Calcineurin-like phosphoesterase domain-containing protein</fullName>
    </recommendedName>
</protein>
<dbReference type="GO" id="GO:0005737">
    <property type="term" value="C:cytoplasm"/>
    <property type="evidence" value="ECO:0007669"/>
    <property type="project" value="TreeGrafter"/>
</dbReference>
<dbReference type="InterPro" id="IPR029052">
    <property type="entry name" value="Metallo-depent_PP-like"/>
</dbReference>
<proteinExistence type="predicted"/>
<gene>
    <name evidence="2" type="ORF">MNBD_GAMMA10-2804</name>
</gene>
<dbReference type="InterPro" id="IPR050126">
    <property type="entry name" value="Ap4A_hydrolase"/>
</dbReference>
<reference evidence="2" key="1">
    <citation type="submission" date="2018-06" db="EMBL/GenBank/DDBJ databases">
        <authorList>
            <person name="Zhirakovskaya E."/>
        </authorList>
    </citation>
    <scope>NUCLEOTIDE SEQUENCE</scope>
</reference>
<dbReference type="GO" id="GO:0008803">
    <property type="term" value="F:bis(5'-nucleosyl)-tetraphosphatase (symmetrical) activity"/>
    <property type="evidence" value="ECO:0007669"/>
    <property type="project" value="TreeGrafter"/>
</dbReference>
<sequence length="112" mass="13398">MSRIQYFNYNEKGRDYICSDIHGHFYLLEDKLKAVNFNKSLDRLFCLGDLIDRSDDSVLVLDYLKEPWFYSIIGNHEIMLIDACEEDNPDVKRQWYFWGGDWAEDLSDEELD</sequence>
<dbReference type="SUPFAM" id="SSF56300">
    <property type="entry name" value="Metallo-dependent phosphatases"/>
    <property type="match status" value="1"/>
</dbReference>
<dbReference type="InterPro" id="IPR004843">
    <property type="entry name" value="Calcineurin-like_PHP"/>
</dbReference>
<dbReference type="Pfam" id="PF00149">
    <property type="entry name" value="Metallophos"/>
    <property type="match status" value="1"/>
</dbReference>
<accession>A0A3B0YF14</accession>
<dbReference type="Gene3D" id="3.60.21.10">
    <property type="match status" value="1"/>
</dbReference>
<dbReference type="PANTHER" id="PTHR42850:SF4">
    <property type="entry name" value="ZINC-DEPENDENT ENDOPOLYPHOSPHATASE"/>
    <property type="match status" value="1"/>
</dbReference>
<dbReference type="EMBL" id="UOFJ01000732">
    <property type="protein sequence ID" value="VAW73922.1"/>
    <property type="molecule type" value="Genomic_DNA"/>
</dbReference>
<dbReference type="GO" id="GO:0110154">
    <property type="term" value="P:RNA decapping"/>
    <property type="evidence" value="ECO:0007669"/>
    <property type="project" value="TreeGrafter"/>
</dbReference>
<dbReference type="AlphaFoldDB" id="A0A3B0YF14"/>
<dbReference type="PANTHER" id="PTHR42850">
    <property type="entry name" value="METALLOPHOSPHOESTERASE"/>
    <property type="match status" value="1"/>
</dbReference>
<evidence type="ECO:0000313" key="2">
    <source>
        <dbReference type="EMBL" id="VAW73922.1"/>
    </source>
</evidence>
<name>A0A3B0YF14_9ZZZZ</name>